<dbReference type="Pfam" id="PF15375">
    <property type="entry name" value="FSAF1"/>
    <property type="match status" value="1"/>
</dbReference>
<gene>
    <name evidence="2" type="ORF">X975_04970</name>
</gene>
<dbReference type="InterPro" id="IPR052852">
    <property type="entry name" value="SSU_Processome_Comp"/>
</dbReference>
<feature type="compositionally biased region" description="Basic residues" evidence="1">
    <location>
        <begin position="108"/>
        <end position="133"/>
    </location>
</feature>
<evidence type="ECO:0000313" key="3">
    <source>
        <dbReference type="Proteomes" id="UP000054359"/>
    </source>
</evidence>
<dbReference type="AlphaFoldDB" id="A0A087TYC0"/>
<evidence type="ECO:0000256" key="1">
    <source>
        <dbReference type="SAM" id="MobiDB-lite"/>
    </source>
</evidence>
<keyword evidence="3" id="KW-1185">Reference proteome</keyword>
<feature type="non-terminal residue" evidence="2">
    <location>
        <position position="143"/>
    </location>
</feature>
<accession>A0A087TYC0</accession>
<proteinExistence type="predicted"/>
<dbReference type="PANTHER" id="PTHR28366">
    <property type="entry name" value="CHROMOSOME 1 OPEN READING FRAME 131"/>
    <property type="match status" value="1"/>
</dbReference>
<dbReference type="InterPro" id="IPR027973">
    <property type="entry name" value="FSAF1-like"/>
</dbReference>
<dbReference type="PANTHER" id="PTHR28366:SF1">
    <property type="entry name" value="CHROMOSOME 1 OPEN READING FRAME 131"/>
    <property type="match status" value="1"/>
</dbReference>
<name>A0A087TYC0_STEMI</name>
<dbReference type="Proteomes" id="UP000054359">
    <property type="component" value="Unassembled WGS sequence"/>
</dbReference>
<evidence type="ECO:0000313" key="2">
    <source>
        <dbReference type="EMBL" id="KFM70109.1"/>
    </source>
</evidence>
<organism evidence="2 3">
    <name type="scientific">Stegodyphus mimosarum</name>
    <name type="common">African social velvet spider</name>
    <dbReference type="NCBI Taxonomy" id="407821"/>
    <lineage>
        <taxon>Eukaryota</taxon>
        <taxon>Metazoa</taxon>
        <taxon>Ecdysozoa</taxon>
        <taxon>Arthropoda</taxon>
        <taxon>Chelicerata</taxon>
        <taxon>Arachnida</taxon>
        <taxon>Araneae</taxon>
        <taxon>Araneomorphae</taxon>
        <taxon>Entelegynae</taxon>
        <taxon>Eresoidea</taxon>
        <taxon>Eresidae</taxon>
        <taxon>Stegodyphus</taxon>
    </lineage>
</organism>
<reference evidence="2 3" key="1">
    <citation type="submission" date="2013-11" db="EMBL/GenBank/DDBJ databases">
        <title>Genome sequencing of Stegodyphus mimosarum.</title>
        <authorList>
            <person name="Bechsgaard J."/>
        </authorList>
    </citation>
    <scope>NUCLEOTIDE SEQUENCE [LARGE SCALE GENOMIC DNA]</scope>
</reference>
<feature type="region of interest" description="Disordered" evidence="1">
    <location>
        <begin position="104"/>
        <end position="143"/>
    </location>
</feature>
<feature type="compositionally biased region" description="Low complexity" evidence="1">
    <location>
        <begin position="134"/>
        <end position="143"/>
    </location>
</feature>
<dbReference type="STRING" id="407821.A0A087TYC0"/>
<protein>
    <submittedName>
        <fullName evidence="2">Uncharacterized protein</fullName>
    </submittedName>
</protein>
<sequence length="143" mass="16909">MAAPIPQCDVVCFSERFCGKKSVKRNEVPAEEPQPSEVSSNKPKIFNYTKARYEVMRFGLSGFEKEKQIKTKVAMAIRLGAKPPRKEYKNYKVLMQEKLQKKLEEKERKKKEEKHHLQTIKPRKKRNLKKYKKQLLQASKQEN</sequence>
<dbReference type="OMA" id="NERFCGR"/>
<dbReference type="OrthoDB" id="10067479at2759"/>
<dbReference type="EMBL" id="KK117307">
    <property type="protein sequence ID" value="KFM70109.1"/>
    <property type="molecule type" value="Genomic_DNA"/>
</dbReference>